<dbReference type="Pfam" id="PF00023">
    <property type="entry name" value="Ank"/>
    <property type="match status" value="2"/>
</dbReference>
<evidence type="ECO:0000256" key="3">
    <source>
        <dbReference type="ARBA" id="ARBA00023043"/>
    </source>
</evidence>
<dbReference type="SMART" id="SM00005">
    <property type="entry name" value="DEATH"/>
    <property type="match status" value="1"/>
</dbReference>
<dbReference type="Gene3D" id="2.60.40.10">
    <property type="entry name" value="Immunoglobulins"/>
    <property type="match status" value="1"/>
</dbReference>
<evidence type="ECO:0000259" key="9">
    <source>
        <dbReference type="PROSITE" id="PS50254"/>
    </source>
</evidence>
<keyword evidence="7" id="KW-0539">Nucleus</keyword>
<dbReference type="PRINTS" id="PR00057">
    <property type="entry name" value="NFKBTNSCPFCT"/>
</dbReference>
<dbReference type="Gene3D" id="1.10.533.10">
    <property type="entry name" value="Death Domain, Fas"/>
    <property type="match status" value="1"/>
</dbReference>
<feature type="compositionally biased region" description="Gly residues" evidence="8">
    <location>
        <begin position="420"/>
        <end position="429"/>
    </location>
</feature>
<dbReference type="InterPro" id="IPR002110">
    <property type="entry name" value="Ankyrin_rpt"/>
</dbReference>
<evidence type="ECO:0000256" key="8">
    <source>
        <dbReference type="SAM" id="MobiDB-lite"/>
    </source>
</evidence>
<dbReference type="InterPro" id="IPR013783">
    <property type="entry name" value="Ig-like_fold"/>
</dbReference>
<dbReference type="GO" id="GO:0005634">
    <property type="term" value="C:nucleus"/>
    <property type="evidence" value="ECO:0007669"/>
    <property type="project" value="UniProtKB-SubCell"/>
</dbReference>
<evidence type="ECO:0000256" key="5">
    <source>
        <dbReference type="ARBA" id="ARBA00023159"/>
    </source>
</evidence>
<dbReference type="PROSITE" id="PS01204">
    <property type="entry name" value="REL_1"/>
    <property type="match status" value="1"/>
</dbReference>
<dbReference type="PROSITE" id="PS50088">
    <property type="entry name" value="ANK_REPEAT"/>
    <property type="match status" value="7"/>
</dbReference>
<dbReference type="SUPFAM" id="SSF81296">
    <property type="entry name" value="E set domains"/>
    <property type="match status" value="1"/>
</dbReference>
<protein>
    <recommendedName>
        <fullName evidence="9">RHD domain-containing protein</fullName>
    </recommendedName>
</protein>
<name>K1RAS3_MAGGI</name>
<dbReference type="Pfam" id="PF16179">
    <property type="entry name" value="RHD_dimer"/>
    <property type="match status" value="1"/>
</dbReference>
<evidence type="ECO:0000256" key="4">
    <source>
        <dbReference type="ARBA" id="ARBA00023125"/>
    </source>
</evidence>
<feature type="region of interest" description="Disordered" evidence="8">
    <location>
        <begin position="610"/>
        <end position="632"/>
    </location>
</feature>
<dbReference type="GO" id="GO:0007165">
    <property type="term" value="P:signal transduction"/>
    <property type="evidence" value="ECO:0007669"/>
    <property type="project" value="InterPro"/>
</dbReference>
<dbReference type="InParanoid" id="K1RAS3"/>
<dbReference type="InterPro" id="IPR033926">
    <property type="entry name" value="IPT_NFkappaB"/>
</dbReference>
<reference evidence="10" key="1">
    <citation type="journal article" date="2012" name="Nature">
        <title>The oyster genome reveals stress adaptation and complexity of shell formation.</title>
        <authorList>
            <person name="Zhang G."/>
            <person name="Fang X."/>
            <person name="Guo X."/>
            <person name="Li L."/>
            <person name="Luo R."/>
            <person name="Xu F."/>
            <person name="Yang P."/>
            <person name="Zhang L."/>
            <person name="Wang X."/>
            <person name="Qi H."/>
            <person name="Xiong Z."/>
            <person name="Que H."/>
            <person name="Xie Y."/>
            <person name="Holland P.W."/>
            <person name="Paps J."/>
            <person name="Zhu Y."/>
            <person name="Wu F."/>
            <person name="Chen Y."/>
            <person name="Wang J."/>
            <person name="Peng C."/>
            <person name="Meng J."/>
            <person name="Yang L."/>
            <person name="Liu J."/>
            <person name="Wen B."/>
            <person name="Zhang N."/>
            <person name="Huang Z."/>
            <person name="Zhu Q."/>
            <person name="Feng Y."/>
            <person name="Mount A."/>
            <person name="Hedgecock D."/>
            <person name="Xu Z."/>
            <person name="Liu Y."/>
            <person name="Domazet-Loso T."/>
            <person name="Du Y."/>
            <person name="Sun X."/>
            <person name="Zhang S."/>
            <person name="Liu B."/>
            <person name="Cheng P."/>
            <person name="Jiang X."/>
            <person name="Li J."/>
            <person name="Fan D."/>
            <person name="Wang W."/>
            <person name="Fu W."/>
            <person name="Wang T."/>
            <person name="Wang B."/>
            <person name="Zhang J."/>
            <person name="Peng Z."/>
            <person name="Li Y."/>
            <person name="Li N."/>
            <person name="Wang J."/>
            <person name="Chen M."/>
            <person name="He Y."/>
            <person name="Tan F."/>
            <person name="Song X."/>
            <person name="Zheng Q."/>
            <person name="Huang R."/>
            <person name="Yang H."/>
            <person name="Du X."/>
            <person name="Chen L."/>
            <person name="Yang M."/>
            <person name="Gaffney P.M."/>
            <person name="Wang S."/>
            <person name="Luo L."/>
            <person name="She Z."/>
            <person name="Ming Y."/>
            <person name="Huang W."/>
            <person name="Zhang S."/>
            <person name="Huang B."/>
            <person name="Zhang Y."/>
            <person name="Qu T."/>
            <person name="Ni P."/>
            <person name="Miao G."/>
            <person name="Wang J."/>
            <person name="Wang Q."/>
            <person name="Steinberg C.E."/>
            <person name="Wang H."/>
            <person name="Li N."/>
            <person name="Qian L."/>
            <person name="Zhang G."/>
            <person name="Li Y."/>
            <person name="Yang H."/>
            <person name="Liu X."/>
            <person name="Wang J."/>
            <person name="Yin Y."/>
            <person name="Wang J."/>
        </authorList>
    </citation>
    <scope>NUCLEOTIDE SEQUENCE [LARGE SCALE GENOMIC DNA]</scope>
    <source>
        <strain evidence="10">05x7-T-G4-1.051#20</strain>
    </source>
</reference>
<dbReference type="HOGENOM" id="CLU_004343_1_0_1"/>
<dbReference type="InterPro" id="IPR000488">
    <property type="entry name" value="Death_dom"/>
</dbReference>
<gene>
    <name evidence="10" type="ORF">CGI_10028750</name>
</gene>
<feature type="region of interest" description="Disordered" evidence="8">
    <location>
        <begin position="410"/>
        <end position="485"/>
    </location>
</feature>
<evidence type="ECO:0000256" key="1">
    <source>
        <dbReference type="ARBA" id="ARBA00004123"/>
    </source>
</evidence>
<dbReference type="InterPro" id="IPR014756">
    <property type="entry name" value="Ig_E-set"/>
</dbReference>
<dbReference type="InterPro" id="IPR032397">
    <property type="entry name" value="RHD_dimer"/>
</dbReference>
<dbReference type="Gene3D" id="2.60.40.340">
    <property type="entry name" value="Rel homology domain (RHD), DNA-binding domain"/>
    <property type="match status" value="1"/>
</dbReference>
<keyword evidence="4" id="KW-0238">DNA-binding</keyword>
<dbReference type="SMART" id="SM00429">
    <property type="entry name" value="IPT"/>
    <property type="match status" value="1"/>
</dbReference>
<dbReference type="GO" id="GO:0000978">
    <property type="term" value="F:RNA polymerase II cis-regulatory region sequence-specific DNA binding"/>
    <property type="evidence" value="ECO:0007669"/>
    <property type="project" value="TreeGrafter"/>
</dbReference>
<dbReference type="InterPro" id="IPR030492">
    <property type="entry name" value="RHD_CS"/>
</dbReference>
<dbReference type="InterPro" id="IPR002909">
    <property type="entry name" value="IPT_dom"/>
</dbReference>
<dbReference type="Pfam" id="PF12796">
    <property type="entry name" value="Ank_2"/>
    <property type="match status" value="3"/>
</dbReference>
<proteinExistence type="predicted"/>
<dbReference type="InterPro" id="IPR037059">
    <property type="entry name" value="RHD_DNA_bind_dom_sf"/>
</dbReference>
<sequence length="1490" mass="162013">MAAWNNSRVCRVCWGTVVEMLSITRPHFVMNTMVSTESRNNRTRTRGTGFPILPPPHACHQHPCPTMEHDDSSDSVDISMMKNGIAPDYPPPHSDGPYIDIVEQPQARGFRFRYECEGPSHGGLQGEKSEKYRKTFPSIKIRNYNGAARIVVTLVTNEAIPKPHAHKLVGKNCNDGSCVVELKPNQNVITFPNLCIQHVTRRKASEVIEYRILDSMKLDKQVKLGNLNVQTDLSDDEKSQASKQSKQLAKDMQLNVVRLCFQAYLRDDSGKIFHLLPPILSTAIYDSKAPGANALKICRMDKYGGCCTGNEEVFLLCEKVQKDDIQVRFVEQDDDGKTIWEAFGNFGPFDVHRQYAIVFKTPAYRNPNIDRPVSVIIMLQRKSDTETSEPKSFTYFPQSFDKDEIAKKRKKTLPSYPGSNGFGGGGGGGEDGRPSINNFHNGGLSFGPPQGNIPVMVNDSEQSLSNDSLHNPSPPPKISNATKRRINKAKRQGIKPSEVEVDGNRVQGLPTFISEPSSLQVAGPPEIHVTSAANFQPNHNINLQQFNHVNAQNFASHIYVPRGGGGLTTARDAMNDSTSSSSGMDEVDATVCDKNFRTQRDNGSFVLRKDLMMPQDTSPDSGRETPNDIESDGQPLVTVQSIMEACVTETADVTEKTAELKLEAICSSEEQVLAQSVDTASIDSGESIQSAVSERCDQSVQTDKDEVVRTTERTVQALQTYATTGDIRQLLLVQRYLTSVPDQNGDIPLHTAIINGNTEVVNNLLDVMQTMPNLWLKINAYNNLLQTPLHLAVLTGQEEVIDRLLCAGANTKLPDRNGNNPAHLAVLMGNTSCLARLLKYQRPFSTPKNPFPELNMKNFDGFAPAHIAAQKGNLQAIKLLVRCKADINMADGKSGKTPLHYAAEENDLSAGAFVDAICFNGNTALHIACGRQNSGMVALLMAAGANPEIENSEALKNELSSEDEEEEVEKVLPGHKPRHYAAGNSRILKILNGEPYGGDSIGGMKSLTGRSDFYLEANSLLASEDFQGPPTLRSSLSSVTCPPTISAVLSSSDDHSSSDVLSTTPLHLAVLTGQEEVIDRLLCAGANTKLPDRNGNNPAHLAVLMGNTSCLARLLKYQRPFSTPKNPFPELNMKNFDGFAPAHIAAQKGNLQAIKLLVRCKADINMADGKSGKTPLHYAAEENDLSAGAFVDAICFNGNTALHIACGRQNSGMVALLMAAGANPEIENSEALKNELSSEDEEEEVEKVLPGHKPRHYAAGNSRILKILNGEPYGGDSIGGMKSLTGRSDFYLEANSLLASEDFQGPPTLRSSLSSVTCPPTISAVLSSSDDGDIEKISYPVRVQLSKLLDPPQAGSDWVALAERLGLRQSVEGHQGGFSPTRLLLTFYESCGGTVSKLLEALVAMERYDAVELINSALSIRTDDCKREAIGRDIAGGRPEGHLQISFPGPYSAAAQVMARGRKWSMVGCAFVKSGRDLKSSNLAFLSAGE</sequence>
<dbReference type="FunFam" id="2.60.40.10:FF:000046">
    <property type="entry name" value="Nuclear factor NF-kappa-B p105 subunit"/>
    <property type="match status" value="1"/>
</dbReference>
<dbReference type="PANTHER" id="PTHR24169:SF28">
    <property type="entry name" value="NUCLEAR FACTOR NF-KAPPA-B P110 SUBUNIT"/>
    <property type="match status" value="1"/>
</dbReference>
<dbReference type="SUPFAM" id="SSF49417">
    <property type="entry name" value="p53-like transcription factors"/>
    <property type="match status" value="1"/>
</dbReference>
<dbReference type="CDD" id="cd01177">
    <property type="entry name" value="IPT_NFkappaB"/>
    <property type="match status" value="1"/>
</dbReference>
<evidence type="ECO:0000256" key="6">
    <source>
        <dbReference type="ARBA" id="ARBA00023163"/>
    </source>
</evidence>
<dbReference type="CDD" id="cd08310">
    <property type="entry name" value="Death_NFkB-like"/>
    <property type="match status" value="1"/>
</dbReference>
<accession>K1RAS3</accession>
<keyword evidence="2" id="KW-0805">Transcription regulation</keyword>
<keyword evidence="5" id="KW-0010">Activator</keyword>
<keyword evidence="3" id="KW-0040">ANK repeat</keyword>
<evidence type="ECO:0000313" key="10">
    <source>
        <dbReference type="EMBL" id="EKC31121.1"/>
    </source>
</evidence>
<dbReference type="SMART" id="SM00248">
    <property type="entry name" value="ANK"/>
    <property type="match status" value="11"/>
</dbReference>
<feature type="domain" description="RHD" evidence="9">
    <location>
        <begin position="94"/>
        <end position="291"/>
    </location>
</feature>
<dbReference type="Pfam" id="PF00554">
    <property type="entry name" value="RHD_DNA_bind"/>
    <property type="match status" value="1"/>
</dbReference>
<dbReference type="SUPFAM" id="SSF48403">
    <property type="entry name" value="Ankyrin repeat"/>
    <property type="match status" value="2"/>
</dbReference>
<evidence type="ECO:0000256" key="2">
    <source>
        <dbReference type="ARBA" id="ARBA00023015"/>
    </source>
</evidence>
<dbReference type="InterPro" id="IPR011539">
    <property type="entry name" value="RHD_DNA_bind_dom"/>
</dbReference>
<dbReference type="EMBL" id="JH823244">
    <property type="protein sequence ID" value="EKC31121.1"/>
    <property type="molecule type" value="Genomic_DNA"/>
</dbReference>
<keyword evidence="6" id="KW-0804">Transcription</keyword>
<dbReference type="SUPFAM" id="SSF47986">
    <property type="entry name" value="DEATH domain"/>
    <property type="match status" value="1"/>
</dbReference>
<dbReference type="GO" id="GO:0005737">
    <property type="term" value="C:cytoplasm"/>
    <property type="evidence" value="ECO:0007669"/>
    <property type="project" value="InterPro"/>
</dbReference>
<evidence type="ECO:0000256" key="7">
    <source>
        <dbReference type="ARBA" id="ARBA00023242"/>
    </source>
</evidence>
<comment type="subcellular location">
    <subcellularLocation>
        <location evidence="1">Nucleus</location>
    </subcellularLocation>
</comment>
<dbReference type="GO" id="GO:0000981">
    <property type="term" value="F:DNA-binding transcription factor activity, RNA polymerase II-specific"/>
    <property type="evidence" value="ECO:0007669"/>
    <property type="project" value="TreeGrafter"/>
</dbReference>
<organism evidence="10">
    <name type="scientific">Magallana gigas</name>
    <name type="common">Pacific oyster</name>
    <name type="synonym">Crassostrea gigas</name>
    <dbReference type="NCBI Taxonomy" id="29159"/>
    <lineage>
        <taxon>Eukaryota</taxon>
        <taxon>Metazoa</taxon>
        <taxon>Spiralia</taxon>
        <taxon>Lophotrochozoa</taxon>
        <taxon>Mollusca</taxon>
        <taxon>Bivalvia</taxon>
        <taxon>Autobranchia</taxon>
        <taxon>Pteriomorphia</taxon>
        <taxon>Ostreida</taxon>
        <taxon>Ostreoidea</taxon>
        <taxon>Ostreidae</taxon>
        <taxon>Magallana</taxon>
    </lineage>
</organism>
<dbReference type="InterPro" id="IPR036770">
    <property type="entry name" value="Ankyrin_rpt-contain_sf"/>
</dbReference>
<dbReference type="Gene3D" id="1.25.40.20">
    <property type="entry name" value="Ankyrin repeat-containing domain"/>
    <property type="match status" value="4"/>
</dbReference>
<dbReference type="InterPro" id="IPR008967">
    <property type="entry name" value="p53-like_TF_DNA-bd_sf"/>
</dbReference>
<dbReference type="InterPro" id="IPR000451">
    <property type="entry name" value="NFkB/Dor"/>
</dbReference>
<dbReference type="PROSITE" id="PS50297">
    <property type="entry name" value="ANK_REP_REGION"/>
    <property type="match status" value="7"/>
</dbReference>
<feature type="compositionally biased region" description="Polar residues" evidence="8">
    <location>
        <begin position="459"/>
        <end position="471"/>
    </location>
</feature>
<dbReference type="Pfam" id="PF00531">
    <property type="entry name" value="Death"/>
    <property type="match status" value="1"/>
</dbReference>
<dbReference type="PROSITE" id="PS50254">
    <property type="entry name" value="REL_2"/>
    <property type="match status" value="1"/>
</dbReference>
<dbReference type="InterPro" id="IPR011029">
    <property type="entry name" value="DEATH-like_dom_sf"/>
</dbReference>
<dbReference type="PANTHER" id="PTHR24169">
    <property type="entry name" value="NUCLEAR FACTOR NF-KAPPA-B PROTEIN"/>
    <property type="match status" value="1"/>
</dbReference>